<dbReference type="PANTHER" id="PTHR47245">
    <property type="entry name" value="PEPTIDYLPROLYL ISOMERASE"/>
    <property type="match status" value="1"/>
</dbReference>
<comment type="caution">
    <text evidence="3">The sequence shown here is derived from an EMBL/GenBank/DDBJ whole genome shotgun (WGS) entry which is preliminary data.</text>
</comment>
<keyword evidence="2" id="KW-0732">Signal</keyword>
<organism evidence="3 4">
    <name type="scientific">Bogoriella caseilytica</name>
    <dbReference type="NCBI Taxonomy" id="56055"/>
    <lineage>
        <taxon>Bacteria</taxon>
        <taxon>Bacillati</taxon>
        <taxon>Actinomycetota</taxon>
        <taxon>Actinomycetes</taxon>
        <taxon>Micrococcales</taxon>
        <taxon>Bogoriellaceae</taxon>
        <taxon>Bogoriella</taxon>
    </lineage>
</organism>
<evidence type="ECO:0000256" key="1">
    <source>
        <dbReference type="SAM" id="MobiDB-lite"/>
    </source>
</evidence>
<dbReference type="Gene3D" id="1.10.4030.10">
    <property type="entry name" value="Porin chaperone SurA, peptide-binding domain"/>
    <property type="match status" value="1"/>
</dbReference>
<reference evidence="3 4" key="1">
    <citation type="submission" date="2018-11" db="EMBL/GenBank/DDBJ databases">
        <title>Sequencing the genomes of 1000 actinobacteria strains.</title>
        <authorList>
            <person name="Klenk H.-P."/>
        </authorList>
    </citation>
    <scope>NUCLEOTIDE SEQUENCE [LARGE SCALE GENOMIC DNA]</scope>
    <source>
        <strain evidence="3 4">DSM 11294</strain>
    </source>
</reference>
<dbReference type="RefSeq" id="WP_123304445.1">
    <property type="nucleotide sequence ID" value="NZ_RKHK01000001.1"/>
</dbReference>
<keyword evidence="3" id="KW-0413">Isomerase</keyword>
<dbReference type="SUPFAM" id="SSF109998">
    <property type="entry name" value="Triger factor/SurA peptide-binding domain-like"/>
    <property type="match status" value="1"/>
</dbReference>
<dbReference type="PROSITE" id="PS51257">
    <property type="entry name" value="PROKAR_LIPOPROTEIN"/>
    <property type="match status" value="1"/>
</dbReference>
<evidence type="ECO:0000256" key="2">
    <source>
        <dbReference type="SAM" id="SignalP"/>
    </source>
</evidence>
<feature type="signal peptide" evidence="2">
    <location>
        <begin position="1"/>
        <end position="22"/>
    </location>
</feature>
<keyword evidence="4" id="KW-1185">Reference proteome</keyword>
<dbReference type="Pfam" id="PF13624">
    <property type="entry name" value="SurA_N_3"/>
    <property type="match status" value="1"/>
</dbReference>
<dbReference type="AlphaFoldDB" id="A0A3N2BFS8"/>
<feature type="compositionally biased region" description="Acidic residues" evidence="1">
    <location>
        <begin position="32"/>
        <end position="54"/>
    </location>
</feature>
<gene>
    <name evidence="3" type="ORF">EDD31_2515</name>
</gene>
<dbReference type="Proteomes" id="UP000280668">
    <property type="component" value="Unassembled WGS sequence"/>
</dbReference>
<dbReference type="InterPro" id="IPR050245">
    <property type="entry name" value="PrsA_foldase"/>
</dbReference>
<feature type="region of interest" description="Disordered" evidence="1">
    <location>
        <begin position="29"/>
        <end position="95"/>
    </location>
</feature>
<evidence type="ECO:0000313" key="4">
    <source>
        <dbReference type="Proteomes" id="UP000280668"/>
    </source>
</evidence>
<feature type="chain" id="PRO_5038347053" evidence="2">
    <location>
        <begin position="23"/>
        <end position="270"/>
    </location>
</feature>
<dbReference type="PANTHER" id="PTHR47245:SF2">
    <property type="entry name" value="PEPTIDYL-PROLYL CIS-TRANS ISOMERASE HP_0175-RELATED"/>
    <property type="match status" value="1"/>
</dbReference>
<protein>
    <submittedName>
        <fullName evidence="3">Peptidyl-prolyl cis-trans isomerase SurA</fullName>
    </submittedName>
</protein>
<proteinExistence type="predicted"/>
<sequence length="270" mass="28934">MTRTAGRRAPRTLALTATAALAIAGLAACDDSNGDADDGAAEETTEDGTDEEGAEPPMPGADGDMPEMPEPDLDGLPDPVAEVNGSEITREEFAGVYESQFQQAAMEAMMSGQEVDEGPIRDQVLQSMIGNELLFQEAAGREYDVTEADLDAALEEVAADSGMSTEEFLAAVEEGGMDRDQVMDELRTRVQVERLIADETGDLAPSSEEVRDYYDDLVEQSEAAGSEQEIPPFEEAEEIIAQQLASEREGEAVRDIVEGLREGADVTVHI</sequence>
<accession>A0A3N2BFS8</accession>
<name>A0A3N2BFS8_9MICO</name>
<evidence type="ECO:0000313" key="3">
    <source>
        <dbReference type="EMBL" id="ROR74116.1"/>
    </source>
</evidence>
<dbReference type="EMBL" id="RKHK01000001">
    <property type="protein sequence ID" value="ROR74116.1"/>
    <property type="molecule type" value="Genomic_DNA"/>
</dbReference>
<feature type="compositionally biased region" description="Acidic residues" evidence="1">
    <location>
        <begin position="64"/>
        <end position="75"/>
    </location>
</feature>
<dbReference type="GO" id="GO:0016853">
    <property type="term" value="F:isomerase activity"/>
    <property type="evidence" value="ECO:0007669"/>
    <property type="project" value="UniProtKB-KW"/>
</dbReference>
<dbReference type="OrthoDB" id="4775280at2"/>
<dbReference type="InterPro" id="IPR027304">
    <property type="entry name" value="Trigger_fact/SurA_dom_sf"/>
</dbReference>